<dbReference type="OrthoDB" id="10463556at2759"/>
<evidence type="ECO:0000256" key="1">
    <source>
        <dbReference type="SAM" id="MobiDB-lite"/>
    </source>
</evidence>
<comment type="caution">
    <text evidence="2">The sequence shown here is derived from an EMBL/GenBank/DDBJ whole genome shotgun (WGS) entry which is preliminary data.</text>
</comment>
<feature type="compositionally biased region" description="Basic and acidic residues" evidence="1">
    <location>
        <begin position="55"/>
        <end position="64"/>
    </location>
</feature>
<keyword evidence="3" id="KW-1185">Reference proteome</keyword>
<evidence type="ECO:0000313" key="2">
    <source>
        <dbReference type="EMBL" id="KAH1063867.1"/>
    </source>
</evidence>
<accession>A0A9D3UX39</accession>
<feature type="region of interest" description="Disordered" evidence="1">
    <location>
        <begin position="29"/>
        <end position="65"/>
    </location>
</feature>
<protein>
    <submittedName>
        <fullName evidence="2">Uncharacterized protein</fullName>
    </submittedName>
</protein>
<evidence type="ECO:0000313" key="3">
    <source>
        <dbReference type="Proteomes" id="UP000828251"/>
    </source>
</evidence>
<gene>
    <name evidence="2" type="ORF">J1N35_028854</name>
</gene>
<dbReference type="Proteomes" id="UP000828251">
    <property type="component" value="Unassembled WGS sequence"/>
</dbReference>
<dbReference type="AlphaFoldDB" id="A0A9D3UX39"/>
<organism evidence="2 3">
    <name type="scientific">Gossypium stocksii</name>
    <dbReference type="NCBI Taxonomy" id="47602"/>
    <lineage>
        <taxon>Eukaryota</taxon>
        <taxon>Viridiplantae</taxon>
        <taxon>Streptophyta</taxon>
        <taxon>Embryophyta</taxon>
        <taxon>Tracheophyta</taxon>
        <taxon>Spermatophyta</taxon>
        <taxon>Magnoliopsida</taxon>
        <taxon>eudicotyledons</taxon>
        <taxon>Gunneridae</taxon>
        <taxon>Pentapetalae</taxon>
        <taxon>rosids</taxon>
        <taxon>malvids</taxon>
        <taxon>Malvales</taxon>
        <taxon>Malvaceae</taxon>
        <taxon>Malvoideae</taxon>
        <taxon>Gossypium</taxon>
    </lineage>
</organism>
<sequence>MADETLGLKISDEYIDDIDQDMYIGDEESRELDETESTTSSVNLVGNQPPNVERGNTRERDDSQLLRVIADALQ</sequence>
<reference evidence="2 3" key="1">
    <citation type="journal article" date="2021" name="Plant Biotechnol. J.">
        <title>Multi-omics assisted identification of the key and species-specific regulatory components of drought-tolerant mechanisms in Gossypium stocksii.</title>
        <authorList>
            <person name="Yu D."/>
            <person name="Ke L."/>
            <person name="Zhang D."/>
            <person name="Wu Y."/>
            <person name="Sun Y."/>
            <person name="Mei J."/>
            <person name="Sun J."/>
            <person name="Sun Y."/>
        </authorList>
    </citation>
    <scope>NUCLEOTIDE SEQUENCE [LARGE SCALE GENOMIC DNA]</scope>
    <source>
        <strain evidence="3">cv. E1</strain>
        <tissue evidence="2">Leaf</tissue>
    </source>
</reference>
<proteinExistence type="predicted"/>
<name>A0A9D3UX39_9ROSI</name>
<feature type="compositionally biased region" description="Polar residues" evidence="1">
    <location>
        <begin position="37"/>
        <end position="50"/>
    </location>
</feature>
<dbReference type="EMBL" id="JAIQCV010000009">
    <property type="protein sequence ID" value="KAH1063867.1"/>
    <property type="molecule type" value="Genomic_DNA"/>
</dbReference>